<accession>A0A3G9GHJ2</accession>
<dbReference type="EMBL" id="AP018823">
    <property type="protein sequence ID" value="BBF86935.1"/>
    <property type="molecule type" value="Genomic_DNA"/>
</dbReference>
<reference evidence="2" key="3">
    <citation type="journal article" date="2017" name="Plant Physiol. Biochem.">
        <title>Differential oxidative and antioxidative response of duckweed Lemna minor toward plant growth promoting/inhibiting bacteria.</title>
        <authorList>
            <person name="Ishizawa H."/>
            <person name="Kuroda M."/>
            <person name="Morikawa M."/>
            <person name="Ike M."/>
        </authorList>
    </citation>
    <scope>NUCLEOTIDE SEQUENCE [LARGE SCALE GENOMIC DNA]</scope>
    <source>
        <strain evidence="2">H3</strain>
    </source>
</reference>
<sequence length="62" mass="7375">MKFQNFPECNPWFAVIFNGFFWLCIYCEQEKILSLSVFRLTRAWVVPAVMHVLRCTACWPGE</sequence>
<evidence type="ECO:0000313" key="1">
    <source>
        <dbReference type="EMBL" id="BBF86935.1"/>
    </source>
</evidence>
<keyword evidence="2" id="KW-1185">Reference proteome</keyword>
<name>A0A3G9GHJ2_9NEIS</name>
<dbReference type="KEGG" id="amah:DLM_3343"/>
<evidence type="ECO:0000313" key="2">
    <source>
        <dbReference type="Proteomes" id="UP000198290"/>
    </source>
</evidence>
<gene>
    <name evidence="1" type="ORF">DLM_3343</name>
</gene>
<reference evidence="1 2" key="2">
    <citation type="journal article" date="2017" name="Genome Announc.">
        <title>Draft genome sequence of Aquitalea magnusonii strain H3, a plant growth-promoting bacterium of duckweed Lemna minor.</title>
        <authorList>
            <person name="Ishizawa H."/>
            <person name="Kuroda M."/>
            <person name="Ike M."/>
        </authorList>
    </citation>
    <scope>NUCLEOTIDE SEQUENCE [LARGE SCALE GENOMIC DNA]</scope>
    <source>
        <strain evidence="1 2">H3</strain>
    </source>
</reference>
<dbReference type="Proteomes" id="UP000198290">
    <property type="component" value="Chromosome"/>
</dbReference>
<organism evidence="1 2">
    <name type="scientific">Aquitalea magnusonii</name>
    <dbReference type="NCBI Taxonomy" id="332411"/>
    <lineage>
        <taxon>Bacteria</taxon>
        <taxon>Pseudomonadati</taxon>
        <taxon>Pseudomonadota</taxon>
        <taxon>Betaproteobacteria</taxon>
        <taxon>Neisseriales</taxon>
        <taxon>Chromobacteriaceae</taxon>
        <taxon>Aquitalea</taxon>
    </lineage>
</organism>
<reference evidence="2" key="1">
    <citation type="journal article" date="2017" name="Biotechnol. Biofuels">
        <title>Evaluation of environmental bacterial communities as a factor affecting the growth of duckweed Lemna minor.</title>
        <authorList>
            <person name="Ishizawa H."/>
            <person name="Kuroda M."/>
            <person name="Morikawa M."/>
            <person name="Ike M."/>
        </authorList>
    </citation>
    <scope>NUCLEOTIDE SEQUENCE [LARGE SCALE GENOMIC DNA]</scope>
    <source>
        <strain evidence="2">H3</strain>
    </source>
</reference>
<dbReference type="AlphaFoldDB" id="A0A3G9GHJ2"/>
<proteinExistence type="predicted"/>
<protein>
    <submittedName>
        <fullName evidence="1">Uncharacterized protein</fullName>
    </submittedName>
</protein>